<proteinExistence type="predicted"/>
<evidence type="ECO:0000313" key="3">
    <source>
        <dbReference type="Proteomes" id="UP001211907"/>
    </source>
</evidence>
<keyword evidence="3" id="KW-1185">Reference proteome</keyword>
<name>A0AAD5XHZ5_9FUNG</name>
<feature type="compositionally biased region" description="Basic residues" evidence="1">
    <location>
        <begin position="102"/>
        <end position="117"/>
    </location>
</feature>
<organism evidence="2 3">
    <name type="scientific">Physocladia obscura</name>
    <dbReference type="NCBI Taxonomy" id="109957"/>
    <lineage>
        <taxon>Eukaryota</taxon>
        <taxon>Fungi</taxon>
        <taxon>Fungi incertae sedis</taxon>
        <taxon>Chytridiomycota</taxon>
        <taxon>Chytridiomycota incertae sedis</taxon>
        <taxon>Chytridiomycetes</taxon>
        <taxon>Chytridiales</taxon>
        <taxon>Chytriomycetaceae</taxon>
        <taxon>Physocladia</taxon>
    </lineage>
</organism>
<reference evidence="2" key="1">
    <citation type="submission" date="2020-05" db="EMBL/GenBank/DDBJ databases">
        <title>Phylogenomic resolution of chytrid fungi.</title>
        <authorList>
            <person name="Stajich J.E."/>
            <person name="Amses K."/>
            <person name="Simmons R."/>
            <person name="Seto K."/>
            <person name="Myers J."/>
            <person name="Bonds A."/>
            <person name="Quandt C.A."/>
            <person name="Barry K."/>
            <person name="Liu P."/>
            <person name="Grigoriev I."/>
            <person name="Longcore J.E."/>
            <person name="James T.Y."/>
        </authorList>
    </citation>
    <scope>NUCLEOTIDE SEQUENCE</scope>
    <source>
        <strain evidence="2">JEL0513</strain>
    </source>
</reference>
<comment type="caution">
    <text evidence="2">The sequence shown here is derived from an EMBL/GenBank/DDBJ whole genome shotgun (WGS) entry which is preliminary data.</text>
</comment>
<evidence type="ECO:0000256" key="1">
    <source>
        <dbReference type="SAM" id="MobiDB-lite"/>
    </source>
</evidence>
<accession>A0AAD5XHZ5</accession>
<evidence type="ECO:0000313" key="2">
    <source>
        <dbReference type="EMBL" id="KAJ3122581.1"/>
    </source>
</evidence>
<dbReference type="AlphaFoldDB" id="A0AAD5XHZ5"/>
<sequence length="117" mass="12767">MSTHIRANSTPLHVRIVGRRRALRAHEAQAALEAALGEGGGDGEEGGTLKSGLAALTLNQMEAVRDAVRWAAAARVYQVRPLSLSLAPPQNHPKKRKEEHDKKKRPKKSKLQPKAVK</sequence>
<feature type="region of interest" description="Disordered" evidence="1">
    <location>
        <begin position="81"/>
        <end position="117"/>
    </location>
</feature>
<gene>
    <name evidence="2" type="ORF">HK100_011916</name>
</gene>
<protein>
    <submittedName>
        <fullName evidence="2">Uncharacterized protein</fullName>
    </submittedName>
</protein>
<dbReference type="Proteomes" id="UP001211907">
    <property type="component" value="Unassembled WGS sequence"/>
</dbReference>
<dbReference type="EMBL" id="JADGJH010000797">
    <property type="protein sequence ID" value="KAJ3122581.1"/>
    <property type="molecule type" value="Genomic_DNA"/>
</dbReference>